<gene>
    <name evidence="5" type="ORF">B5J93_10885</name>
    <name evidence="6" type="ORF">NCTC11012_00470</name>
</gene>
<dbReference type="Pfam" id="PF01476">
    <property type="entry name" value="LysM"/>
    <property type="match status" value="1"/>
</dbReference>
<feature type="compositionally biased region" description="Polar residues" evidence="2">
    <location>
        <begin position="414"/>
        <end position="434"/>
    </location>
</feature>
<dbReference type="Proteomes" id="UP000190777">
    <property type="component" value="Unassembled WGS sequence"/>
</dbReference>
<dbReference type="InterPro" id="IPR018392">
    <property type="entry name" value="LysM"/>
</dbReference>
<dbReference type="Pfam" id="PF25800">
    <property type="entry name" value="FimV_N"/>
    <property type="match status" value="1"/>
</dbReference>
<name>A0A378QMX2_9GAMM</name>
<reference evidence="5 7" key="1">
    <citation type="submission" date="2017-03" db="EMBL/GenBank/DDBJ databases">
        <title>Draft genome sequence of Moraxella equi CCUG 4950T type strain.</title>
        <authorList>
            <person name="Salva-Serra F."/>
            <person name="Engstrom-Jakobsson H."/>
            <person name="Thorell K."/>
            <person name="Jaen-Luchoro D."/>
            <person name="Gonzales-Siles L."/>
            <person name="Karlsson R."/>
            <person name="Yazdan S."/>
            <person name="Boulund F."/>
            <person name="Johnning A."/>
            <person name="Engstrand L."/>
            <person name="Kristiansson E."/>
            <person name="Moore E."/>
        </authorList>
    </citation>
    <scope>NUCLEOTIDE SEQUENCE [LARGE SCALE GENOMIC DNA]</scope>
    <source>
        <strain evidence="5 7">CCUG 4950</strain>
    </source>
</reference>
<dbReference type="PROSITE" id="PS51782">
    <property type="entry name" value="LYSM"/>
    <property type="match status" value="1"/>
</dbReference>
<evidence type="ECO:0000256" key="3">
    <source>
        <dbReference type="SAM" id="SignalP"/>
    </source>
</evidence>
<feature type="signal peptide" evidence="3">
    <location>
        <begin position="1"/>
        <end position="30"/>
    </location>
</feature>
<proteinExistence type="predicted"/>
<sequence>MSWHKTHRTTFIYQAVLASLFGMVSLNASAMNLGQANIKSAQHEPLSATINVTNIDAANFHASVASNDIYRQMGLSPDAQISVSFTPTSNNAGQITLTSNQPIATPFADVVLNLNNNGEQIIEPQTLLMPLPATNAFTLPEDKVTQVVTAETKPNLPEVSPTAEPTAPIITTETVQIDTPTVSETPAEIVTQNKPVLEPVPTAVGTNEGNIISKEETVLAQITPEGTNKQVDILTEEIVRRVYPAGQVPPSVPAQLPPIQEEPIVATDDTPKSDVAPSADITTTQTGDAVYVVQQGDSLWGIANTIAKANNMSVSEVMSAIHETNPDAFNKGNINQLKSNASLNLPNYQVIPSQKAISEAINAKRESGKDRAVSASKKSTKGTSKQTARTSTPKRSSQVIAKPAQKALPKAQMTLVTPTQQGKATGTNNKSTPSAVAGGNGNLASTLKNTRQQTANNAKRVNSLNEELSSAAKKVQLQNQRLAELENRLKNLKEKQ</sequence>
<dbReference type="InterPro" id="IPR036779">
    <property type="entry name" value="LysM_dom_sf"/>
</dbReference>
<dbReference type="EMBL" id="MXAP01000116">
    <property type="protein sequence ID" value="OPH35435.1"/>
    <property type="molecule type" value="Genomic_DNA"/>
</dbReference>
<keyword evidence="1" id="KW-0175">Coiled coil</keyword>
<evidence type="ECO:0000313" key="8">
    <source>
        <dbReference type="Proteomes" id="UP000254618"/>
    </source>
</evidence>
<dbReference type="EMBL" id="UGQF01000001">
    <property type="protein sequence ID" value="STZ02246.1"/>
    <property type="molecule type" value="Genomic_DNA"/>
</dbReference>
<feature type="region of interest" description="Disordered" evidence="2">
    <location>
        <begin position="363"/>
        <end position="444"/>
    </location>
</feature>
<dbReference type="CDD" id="cd00118">
    <property type="entry name" value="LysM"/>
    <property type="match status" value="1"/>
</dbReference>
<feature type="chain" id="PRO_5016787810" evidence="3">
    <location>
        <begin position="31"/>
        <end position="496"/>
    </location>
</feature>
<keyword evidence="3" id="KW-0732">Signal</keyword>
<dbReference type="Gene3D" id="3.10.350.10">
    <property type="entry name" value="LysM domain"/>
    <property type="match status" value="1"/>
</dbReference>
<evidence type="ECO:0000313" key="7">
    <source>
        <dbReference type="Proteomes" id="UP000190777"/>
    </source>
</evidence>
<evidence type="ECO:0000313" key="5">
    <source>
        <dbReference type="EMBL" id="OPH35435.1"/>
    </source>
</evidence>
<evidence type="ECO:0000256" key="1">
    <source>
        <dbReference type="SAM" id="Coils"/>
    </source>
</evidence>
<feature type="compositionally biased region" description="Polar residues" evidence="2">
    <location>
        <begin position="389"/>
        <end position="399"/>
    </location>
</feature>
<dbReference type="Proteomes" id="UP000254618">
    <property type="component" value="Unassembled WGS sequence"/>
</dbReference>
<evidence type="ECO:0000313" key="6">
    <source>
        <dbReference type="EMBL" id="STZ02246.1"/>
    </source>
</evidence>
<dbReference type="InterPro" id="IPR020012">
    <property type="entry name" value="LysM_FimV"/>
</dbReference>
<dbReference type="AlphaFoldDB" id="A0A378QMX2"/>
<evidence type="ECO:0000256" key="2">
    <source>
        <dbReference type="SAM" id="MobiDB-lite"/>
    </source>
</evidence>
<feature type="compositionally biased region" description="Low complexity" evidence="2">
    <location>
        <begin position="401"/>
        <end position="412"/>
    </location>
</feature>
<dbReference type="NCBIfam" id="TIGR03505">
    <property type="entry name" value="FimV_core"/>
    <property type="match status" value="1"/>
</dbReference>
<feature type="domain" description="LysM" evidence="4">
    <location>
        <begin position="289"/>
        <end position="337"/>
    </location>
</feature>
<feature type="coiled-coil region" evidence="1">
    <location>
        <begin position="461"/>
        <end position="495"/>
    </location>
</feature>
<accession>A0A378QMX2</accession>
<dbReference type="InterPro" id="IPR057840">
    <property type="entry name" value="FimV_N"/>
</dbReference>
<reference evidence="6 8" key="2">
    <citation type="submission" date="2018-06" db="EMBL/GenBank/DDBJ databases">
        <authorList>
            <consortium name="Pathogen Informatics"/>
            <person name="Doyle S."/>
        </authorList>
    </citation>
    <scope>NUCLEOTIDE SEQUENCE [LARGE SCALE GENOMIC DNA]</scope>
    <source>
        <strain evidence="6 8">NCTC11012</strain>
    </source>
</reference>
<keyword evidence="7" id="KW-1185">Reference proteome</keyword>
<dbReference type="RefSeq" id="WP_079326396.1">
    <property type="nucleotide sequence ID" value="NZ_MXAP01000116.1"/>
</dbReference>
<feature type="compositionally biased region" description="Low complexity" evidence="2">
    <location>
        <begin position="373"/>
        <end position="388"/>
    </location>
</feature>
<protein>
    <submittedName>
        <fullName evidence="6">Tfp pilus assembly protein FimV</fullName>
    </submittedName>
</protein>
<feature type="compositionally biased region" description="Basic and acidic residues" evidence="2">
    <location>
        <begin position="363"/>
        <end position="372"/>
    </location>
</feature>
<evidence type="ECO:0000259" key="4">
    <source>
        <dbReference type="PROSITE" id="PS51782"/>
    </source>
</evidence>
<organism evidence="6 8">
    <name type="scientific">Moraxella equi</name>
    <dbReference type="NCBI Taxonomy" id="60442"/>
    <lineage>
        <taxon>Bacteria</taxon>
        <taxon>Pseudomonadati</taxon>
        <taxon>Pseudomonadota</taxon>
        <taxon>Gammaproteobacteria</taxon>
        <taxon>Moraxellales</taxon>
        <taxon>Moraxellaceae</taxon>
        <taxon>Moraxella</taxon>
    </lineage>
</organism>